<dbReference type="AlphaFoldDB" id="A0AAD7BQM2"/>
<organism evidence="1 2">
    <name type="scientific">Roridomyces roridus</name>
    <dbReference type="NCBI Taxonomy" id="1738132"/>
    <lineage>
        <taxon>Eukaryota</taxon>
        <taxon>Fungi</taxon>
        <taxon>Dikarya</taxon>
        <taxon>Basidiomycota</taxon>
        <taxon>Agaricomycotina</taxon>
        <taxon>Agaricomycetes</taxon>
        <taxon>Agaricomycetidae</taxon>
        <taxon>Agaricales</taxon>
        <taxon>Marasmiineae</taxon>
        <taxon>Mycenaceae</taxon>
        <taxon>Roridomyces</taxon>
    </lineage>
</organism>
<keyword evidence="2" id="KW-1185">Reference proteome</keyword>
<evidence type="ECO:0000313" key="1">
    <source>
        <dbReference type="EMBL" id="KAJ7627272.1"/>
    </source>
</evidence>
<dbReference type="EMBL" id="JARKIF010000011">
    <property type="protein sequence ID" value="KAJ7627272.1"/>
    <property type="molecule type" value="Genomic_DNA"/>
</dbReference>
<name>A0AAD7BQM2_9AGAR</name>
<comment type="caution">
    <text evidence="1">The sequence shown here is derived from an EMBL/GenBank/DDBJ whole genome shotgun (WGS) entry which is preliminary data.</text>
</comment>
<protein>
    <submittedName>
        <fullName evidence="1">Uncharacterized protein</fullName>
    </submittedName>
</protein>
<reference evidence="1" key="1">
    <citation type="submission" date="2023-03" db="EMBL/GenBank/DDBJ databases">
        <title>Massive genome expansion in bonnet fungi (Mycena s.s.) driven by repeated elements and novel gene families across ecological guilds.</title>
        <authorList>
            <consortium name="Lawrence Berkeley National Laboratory"/>
            <person name="Harder C.B."/>
            <person name="Miyauchi S."/>
            <person name="Viragh M."/>
            <person name="Kuo A."/>
            <person name="Thoen E."/>
            <person name="Andreopoulos B."/>
            <person name="Lu D."/>
            <person name="Skrede I."/>
            <person name="Drula E."/>
            <person name="Henrissat B."/>
            <person name="Morin E."/>
            <person name="Kohler A."/>
            <person name="Barry K."/>
            <person name="LaButti K."/>
            <person name="Morin E."/>
            <person name="Salamov A."/>
            <person name="Lipzen A."/>
            <person name="Mereny Z."/>
            <person name="Hegedus B."/>
            <person name="Baldrian P."/>
            <person name="Stursova M."/>
            <person name="Weitz H."/>
            <person name="Taylor A."/>
            <person name="Grigoriev I.V."/>
            <person name="Nagy L.G."/>
            <person name="Martin F."/>
            <person name="Kauserud H."/>
        </authorList>
    </citation>
    <scope>NUCLEOTIDE SEQUENCE</scope>
    <source>
        <strain evidence="1">9284</strain>
    </source>
</reference>
<proteinExistence type="predicted"/>
<gene>
    <name evidence="1" type="ORF">FB45DRAFT_1029626</name>
</gene>
<accession>A0AAD7BQM2</accession>
<dbReference type="Proteomes" id="UP001221142">
    <property type="component" value="Unassembled WGS sequence"/>
</dbReference>
<evidence type="ECO:0000313" key="2">
    <source>
        <dbReference type="Proteomes" id="UP001221142"/>
    </source>
</evidence>
<sequence length="179" mass="20128">MTSSLPPELTDVIISHLDDDLRSLRISGLIKDADVDRFLSLLLSPHNTFFSTVWALELVLFSSENKTTQLVAHLSQFSRLEGLAIVMREVPYDLIPTLPSVTALKLRIAHAPPIPQLHRFTSRLPMLKQFLLGTIRRNERPFFPASPMEISSLVTELEEVAMDGVCFASTELLDWLTST</sequence>